<reference evidence="2" key="1">
    <citation type="journal article" date="2018" name="DNA Res.">
        <title>Multiple hybrid de novo genome assembly of finger millet, an orphan allotetraploid crop.</title>
        <authorList>
            <person name="Hatakeyama M."/>
            <person name="Aluri S."/>
            <person name="Balachadran M.T."/>
            <person name="Sivarajan S.R."/>
            <person name="Patrignani A."/>
            <person name="Gruter S."/>
            <person name="Poveda L."/>
            <person name="Shimizu-Inatsugi R."/>
            <person name="Baeten J."/>
            <person name="Francoijs K.J."/>
            <person name="Nataraja K.N."/>
            <person name="Reddy Y.A.N."/>
            <person name="Phadnis S."/>
            <person name="Ravikumar R.L."/>
            <person name="Schlapbach R."/>
            <person name="Sreeman S.M."/>
            <person name="Shimizu K.K."/>
        </authorList>
    </citation>
    <scope>NUCLEOTIDE SEQUENCE</scope>
</reference>
<gene>
    <name evidence="2" type="primary">ga28358</name>
    <name evidence="2" type="ORF">PR202_ga28358</name>
</gene>
<comment type="caution">
    <text evidence="2">The sequence shown here is derived from an EMBL/GenBank/DDBJ whole genome shotgun (WGS) entry which is preliminary data.</text>
</comment>
<evidence type="ECO:0000313" key="3">
    <source>
        <dbReference type="Proteomes" id="UP001054889"/>
    </source>
</evidence>
<dbReference type="AlphaFoldDB" id="A0AAV5DIW5"/>
<protein>
    <submittedName>
        <fullName evidence="2">Uncharacterized protein</fullName>
    </submittedName>
</protein>
<feature type="compositionally biased region" description="Polar residues" evidence="1">
    <location>
        <begin position="1"/>
        <end position="10"/>
    </location>
</feature>
<name>A0AAV5DIW5_ELECO</name>
<feature type="region of interest" description="Disordered" evidence="1">
    <location>
        <begin position="1"/>
        <end position="41"/>
    </location>
</feature>
<proteinExistence type="predicted"/>
<sequence>MVLGINNSVPTRRRGEPADGAAALGRNGRPSAWPEGAGSDRRGVQRCVARSGAAIRRRDGLGRVGFSSVSGGEVFRGAGSLWPDSDELLLRVMVAADELLLQLGRGGRSEIL</sequence>
<keyword evidence="3" id="KW-1185">Reference proteome</keyword>
<dbReference type="EMBL" id="BQKI01000017">
    <property type="protein sequence ID" value="GJN10279.1"/>
    <property type="molecule type" value="Genomic_DNA"/>
</dbReference>
<organism evidence="2 3">
    <name type="scientific">Eleusine coracana subsp. coracana</name>
    <dbReference type="NCBI Taxonomy" id="191504"/>
    <lineage>
        <taxon>Eukaryota</taxon>
        <taxon>Viridiplantae</taxon>
        <taxon>Streptophyta</taxon>
        <taxon>Embryophyta</taxon>
        <taxon>Tracheophyta</taxon>
        <taxon>Spermatophyta</taxon>
        <taxon>Magnoliopsida</taxon>
        <taxon>Liliopsida</taxon>
        <taxon>Poales</taxon>
        <taxon>Poaceae</taxon>
        <taxon>PACMAD clade</taxon>
        <taxon>Chloridoideae</taxon>
        <taxon>Cynodonteae</taxon>
        <taxon>Eleusininae</taxon>
        <taxon>Eleusine</taxon>
    </lineage>
</organism>
<reference evidence="2" key="2">
    <citation type="submission" date="2021-12" db="EMBL/GenBank/DDBJ databases">
        <title>Resequencing data analysis of finger millet.</title>
        <authorList>
            <person name="Hatakeyama M."/>
            <person name="Aluri S."/>
            <person name="Balachadran M.T."/>
            <person name="Sivarajan S.R."/>
            <person name="Poveda L."/>
            <person name="Shimizu-Inatsugi R."/>
            <person name="Schlapbach R."/>
            <person name="Sreeman S.M."/>
            <person name="Shimizu K.K."/>
        </authorList>
    </citation>
    <scope>NUCLEOTIDE SEQUENCE</scope>
</reference>
<dbReference type="Proteomes" id="UP001054889">
    <property type="component" value="Unassembled WGS sequence"/>
</dbReference>
<evidence type="ECO:0000313" key="2">
    <source>
        <dbReference type="EMBL" id="GJN10279.1"/>
    </source>
</evidence>
<accession>A0AAV5DIW5</accession>
<evidence type="ECO:0000256" key="1">
    <source>
        <dbReference type="SAM" id="MobiDB-lite"/>
    </source>
</evidence>